<accession>A0A7M3T686</accession>
<organism evidence="1 2">
    <name type="scientific">Pikeienuella piscinae</name>
    <dbReference type="NCBI Taxonomy" id="2748098"/>
    <lineage>
        <taxon>Bacteria</taxon>
        <taxon>Pseudomonadati</taxon>
        <taxon>Pseudomonadota</taxon>
        <taxon>Alphaproteobacteria</taxon>
        <taxon>Rhodobacterales</taxon>
        <taxon>Paracoccaceae</taxon>
        <taxon>Pikeienuella</taxon>
    </lineage>
</organism>
<dbReference type="AlphaFoldDB" id="A0A7M3T686"/>
<dbReference type="KEGG" id="hdh:G5B40_19945"/>
<keyword evidence="2" id="KW-1185">Reference proteome</keyword>
<dbReference type="Pfam" id="PF00221">
    <property type="entry name" value="Lyase_aromatic"/>
    <property type="match status" value="2"/>
</dbReference>
<keyword evidence="1" id="KW-0456">Lyase</keyword>
<dbReference type="GO" id="GO:0016841">
    <property type="term" value="F:ammonia-lyase activity"/>
    <property type="evidence" value="ECO:0007669"/>
    <property type="project" value="UniProtKB-ARBA"/>
</dbReference>
<protein>
    <submittedName>
        <fullName evidence="1">Aromatic amino acid lyase</fullName>
    </submittedName>
</protein>
<dbReference type="SUPFAM" id="SSF48557">
    <property type="entry name" value="L-aspartase-like"/>
    <property type="match status" value="1"/>
</dbReference>
<dbReference type="InterPro" id="IPR001106">
    <property type="entry name" value="Aromatic_Lyase"/>
</dbReference>
<dbReference type="RefSeq" id="WP_165102589.1">
    <property type="nucleotide sequence ID" value="NZ_CP049056.1"/>
</dbReference>
<proteinExistence type="predicted"/>
<evidence type="ECO:0000313" key="1">
    <source>
        <dbReference type="EMBL" id="QIE57517.1"/>
    </source>
</evidence>
<dbReference type="EMBL" id="CP049056">
    <property type="protein sequence ID" value="QIE57517.1"/>
    <property type="molecule type" value="Genomic_DNA"/>
</dbReference>
<dbReference type="Gene3D" id="1.20.200.10">
    <property type="entry name" value="Fumarase/aspartase (Central domain)"/>
    <property type="match status" value="1"/>
</dbReference>
<gene>
    <name evidence="1" type="ORF">G5B40_19945</name>
</gene>
<dbReference type="InterPro" id="IPR008948">
    <property type="entry name" value="L-Aspartase-like"/>
</dbReference>
<sequence length="488" mass="51630">MTVTLRNRKDLTLDAARRVGLGGEGVAIGPEAVTAMNRARESFMRYLDADRTRFVYGVTSGAGQNAKTPVPPDQQRARAAENRRTFNGAGFGPEAVPERAVRMIILARLANYVEGNAKTRPVEAERIASMLDAPIPRLPLTGQLGAGEILPLFHIMSAMPDGEVEEAEPMARINGSPVSAGLAADAALTARGRLKLATAIMALSVEGYGAPLAPYDAGLGRRIADPHERAALTALRAWLEDAPTAGRIDYQAPVSWRILPTVLGAAEAAVATLEEVAEISLSSVTDNPVYVLPDESHPDGRVMSTGGYHNAAATPAVDAVNARQADLCTLADRQTMKLFSAEHLPAGLVDPNGPPYGAGVISFVQIGFGEEARHAARRTFMPPSEGGGIGGQNDVATTAAFSYAKNLRSSFCLEASLAVLAAAASQALWVTKREPAPALRPFLDEIRAHVAPVTDRRERDLGADLHALQTRFATLAITGGPNPHSHSR</sequence>
<evidence type="ECO:0000313" key="2">
    <source>
        <dbReference type="Proteomes" id="UP000503336"/>
    </source>
</evidence>
<name>A0A7M3T686_9RHOB</name>
<reference evidence="1 2" key="1">
    <citation type="submission" date="2020-02" db="EMBL/GenBank/DDBJ databases">
        <title>complete genome sequence of Rhodobacteraceae bacterium.</title>
        <authorList>
            <person name="Park J."/>
            <person name="Kim Y.-S."/>
            <person name="Kim K.-H."/>
        </authorList>
    </citation>
    <scope>NUCLEOTIDE SEQUENCE [LARGE SCALE GENOMIC DNA]</scope>
    <source>
        <strain evidence="1 2">RR4-56</strain>
    </source>
</reference>
<dbReference type="Proteomes" id="UP000503336">
    <property type="component" value="Chromosome"/>
</dbReference>